<dbReference type="EMBL" id="JBJUIK010000016">
    <property type="protein sequence ID" value="KAL3500046.1"/>
    <property type="molecule type" value="Genomic_DNA"/>
</dbReference>
<gene>
    <name evidence="1" type="ORF">ACH5RR_039139</name>
</gene>
<sequence>MFSNQIPSLWDLNSKFDPPGIVENHQPSWELLKLHLATTRASGTNIGAAKATTFSLAITRTWLDLRGYGIERRQGWKKERELGGWVGGGGVAKGGCGILSRIELTNGSVHPRIDPDQFVSAPGLDQTTSILQQANLACSTYIITWECSNISSTTLTDDECLKGDSCWYQSTNHADMIEDGALMKTKVLVSFVFNLGSIESDVQVGFALSA</sequence>
<keyword evidence="2" id="KW-1185">Reference proteome</keyword>
<dbReference type="AlphaFoldDB" id="A0ABD2XXC8"/>
<accession>A0ABD2XXC8</accession>
<dbReference type="Proteomes" id="UP001630127">
    <property type="component" value="Unassembled WGS sequence"/>
</dbReference>
<organism evidence="1 2">
    <name type="scientific">Cinchona calisaya</name>
    <dbReference type="NCBI Taxonomy" id="153742"/>
    <lineage>
        <taxon>Eukaryota</taxon>
        <taxon>Viridiplantae</taxon>
        <taxon>Streptophyta</taxon>
        <taxon>Embryophyta</taxon>
        <taxon>Tracheophyta</taxon>
        <taxon>Spermatophyta</taxon>
        <taxon>Magnoliopsida</taxon>
        <taxon>eudicotyledons</taxon>
        <taxon>Gunneridae</taxon>
        <taxon>Pentapetalae</taxon>
        <taxon>asterids</taxon>
        <taxon>lamiids</taxon>
        <taxon>Gentianales</taxon>
        <taxon>Rubiaceae</taxon>
        <taxon>Cinchonoideae</taxon>
        <taxon>Cinchoneae</taxon>
        <taxon>Cinchona</taxon>
    </lineage>
</organism>
<reference evidence="1 2" key="1">
    <citation type="submission" date="2024-11" db="EMBL/GenBank/DDBJ databases">
        <title>A near-complete genome assembly of Cinchona calisaya.</title>
        <authorList>
            <person name="Lian D.C."/>
            <person name="Zhao X.W."/>
            <person name="Wei L."/>
        </authorList>
    </citation>
    <scope>NUCLEOTIDE SEQUENCE [LARGE SCALE GENOMIC DNA]</scope>
    <source>
        <tissue evidence="1">Nenye</tissue>
    </source>
</reference>
<evidence type="ECO:0000313" key="1">
    <source>
        <dbReference type="EMBL" id="KAL3500046.1"/>
    </source>
</evidence>
<evidence type="ECO:0000313" key="2">
    <source>
        <dbReference type="Proteomes" id="UP001630127"/>
    </source>
</evidence>
<comment type="caution">
    <text evidence="1">The sequence shown here is derived from an EMBL/GenBank/DDBJ whole genome shotgun (WGS) entry which is preliminary data.</text>
</comment>
<protein>
    <submittedName>
        <fullName evidence="1">Uncharacterized protein</fullName>
    </submittedName>
</protein>
<proteinExistence type="predicted"/>
<name>A0ABD2XXC8_9GENT</name>